<reference evidence="1 2" key="1">
    <citation type="submission" date="2019-09" db="EMBL/GenBank/DDBJ databases">
        <authorList>
            <person name="Cremers G."/>
        </authorList>
    </citation>
    <scope>NUCLEOTIDE SEQUENCE [LARGE SCALE GENOMIC DNA]</scope>
    <source>
        <strain evidence="1">4A</strain>
    </source>
</reference>
<sequence>MEQHASATPEPCFDSSDSLTVEVRPKAVREAISILRNRQETITHAWTLAHRLDGLEEIAEEEAPDQTPIDIDSLLGFLLFLEETAKRHLNCPEIVLTPTGQIRAEWGDVSSRFFAVRFIGLEDAQFVLIAPDPANPRKTVRASTSCALESVMRLAEPYRVNEWIQDPDGR</sequence>
<gene>
    <name evidence="1" type="ORF">MAMT_02180</name>
</gene>
<protein>
    <submittedName>
        <fullName evidence="1">Uncharacterized protein</fullName>
    </submittedName>
</protein>
<name>A0A5E6MQ46_9BACT</name>
<keyword evidence="2" id="KW-1185">Reference proteome</keyword>
<dbReference type="EMBL" id="CABFVA020000121">
    <property type="protein sequence ID" value="VVM08199.1"/>
    <property type="molecule type" value="Genomic_DNA"/>
</dbReference>
<evidence type="ECO:0000313" key="2">
    <source>
        <dbReference type="Proteomes" id="UP000334923"/>
    </source>
</evidence>
<proteinExistence type="predicted"/>
<dbReference type="Proteomes" id="UP000334923">
    <property type="component" value="Unassembled WGS sequence"/>
</dbReference>
<evidence type="ECO:0000313" key="1">
    <source>
        <dbReference type="EMBL" id="VVM08199.1"/>
    </source>
</evidence>
<accession>A0A5E6MQ46</accession>
<organism evidence="1 2">
    <name type="scientific">Methylacidimicrobium tartarophylax</name>
    <dbReference type="NCBI Taxonomy" id="1041768"/>
    <lineage>
        <taxon>Bacteria</taxon>
        <taxon>Pseudomonadati</taxon>
        <taxon>Verrucomicrobiota</taxon>
        <taxon>Methylacidimicrobium</taxon>
    </lineage>
</organism>
<dbReference type="AlphaFoldDB" id="A0A5E6MQ46"/>